<comment type="caution">
    <text evidence="2">The sequence shown here is derived from an EMBL/GenBank/DDBJ whole genome shotgun (WGS) entry which is preliminary data.</text>
</comment>
<protein>
    <submittedName>
        <fullName evidence="2">Uncharacterized protein</fullName>
    </submittedName>
</protein>
<proteinExistence type="predicted"/>
<reference evidence="2 3" key="1">
    <citation type="submission" date="2017-12" db="EMBL/GenBank/DDBJ databases">
        <title>Comparative genomics of Botrytis spp.</title>
        <authorList>
            <person name="Valero-Jimenez C.A."/>
            <person name="Tapia P."/>
            <person name="Veloso J."/>
            <person name="Silva-Moreno E."/>
            <person name="Staats M."/>
            <person name="Valdes J.H."/>
            <person name="Van Kan J.A.L."/>
        </authorList>
    </citation>
    <scope>NUCLEOTIDE SEQUENCE [LARGE SCALE GENOMIC DNA]</scope>
    <source>
        <strain evidence="2 3">Bp0003</strain>
    </source>
</reference>
<gene>
    <name evidence="2" type="ORF">BPAE_0268g00080</name>
</gene>
<feature type="compositionally biased region" description="Acidic residues" evidence="1">
    <location>
        <begin position="40"/>
        <end position="49"/>
    </location>
</feature>
<organism evidence="2 3">
    <name type="scientific">Botrytis paeoniae</name>
    <dbReference type="NCBI Taxonomy" id="278948"/>
    <lineage>
        <taxon>Eukaryota</taxon>
        <taxon>Fungi</taxon>
        <taxon>Dikarya</taxon>
        <taxon>Ascomycota</taxon>
        <taxon>Pezizomycotina</taxon>
        <taxon>Leotiomycetes</taxon>
        <taxon>Helotiales</taxon>
        <taxon>Sclerotiniaceae</taxon>
        <taxon>Botrytis</taxon>
    </lineage>
</organism>
<feature type="compositionally biased region" description="Basic and acidic residues" evidence="1">
    <location>
        <begin position="120"/>
        <end position="138"/>
    </location>
</feature>
<dbReference type="EMBL" id="PQXI01000267">
    <property type="protein sequence ID" value="TGO20754.1"/>
    <property type="molecule type" value="Genomic_DNA"/>
</dbReference>
<evidence type="ECO:0000313" key="3">
    <source>
        <dbReference type="Proteomes" id="UP000297910"/>
    </source>
</evidence>
<feature type="compositionally biased region" description="Basic and acidic residues" evidence="1">
    <location>
        <begin position="68"/>
        <end position="108"/>
    </location>
</feature>
<sequence>MAPSSSSKGPEPTDYVKPLVLNGARIQHSCGCEADHDYDSDYDFEGDQEDQQRLQARRKKQAKKPRYSKMETKTKRNKEEFGLIDNGRKAVITREDDEEMARREERPKTIIPEGVPVPKRVSDPKKASGPKKATDPKKLPKHRHQNEIVRIFNMRVKIKDRVEENRKKKWRSDRD</sequence>
<feature type="compositionally biased region" description="Basic residues" evidence="1">
    <location>
        <begin position="55"/>
        <end position="67"/>
    </location>
</feature>
<keyword evidence="3" id="KW-1185">Reference proteome</keyword>
<dbReference type="AlphaFoldDB" id="A0A4Z1F7I4"/>
<evidence type="ECO:0000256" key="1">
    <source>
        <dbReference type="SAM" id="MobiDB-lite"/>
    </source>
</evidence>
<feature type="region of interest" description="Disordered" evidence="1">
    <location>
        <begin position="37"/>
        <end position="147"/>
    </location>
</feature>
<evidence type="ECO:0000313" key="2">
    <source>
        <dbReference type="EMBL" id="TGO20754.1"/>
    </source>
</evidence>
<accession>A0A4Z1F7I4</accession>
<name>A0A4Z1F7I4_9HELO</name>
<dbReference type="Proteomes" id="UP000297910">
    <property type="component" value="Unassembled WGS sequence"/>
</dbReference>